<comment type="caution">
    <text evidence="4">The sequence shown here is derived from an EMBL/GenBank/DDBJ whole genome shotgun (WGS) entry which is preliminary data.</text>
</comment>
<dbReference type="EMBL" id="MEIA01000246">
    <property type="protein sequence ID" value="OJF12041.1"/>
    <property type="molecule type" value="Genomic_DNA"/>
</dbReference>
<gene>
    <name evidence="4" type="ORF">BG844_22835</name>
</gene>
<dbReference type="InterPro" id="IPR015943">
    <property type="entry name" value="WD40/YVTN_repeat-like_dom_sf"/>
</dbReference>
<dbReference type="InterPro" id="IPR011047">
    <property type="entry name" value="Quinoprotein_ADH-like_sf"/>
</dbReference>
<evidence type="ECO:0000259" key="3">
    <source>
        <dbReference type="Pfam" id="PF13360"/>
    </source>
</evidence>
<keyword evidence="2" id="KW-1133">Transmembrane helix</keyword>
<feature type="region of interest" description="Disordered" evidence="1">
    <location>
        <begin position="162"/>
        <end position="182"/>
    </location>
</feature>
<proteinExistence type="predicted"/>
<keyword evidence="2" id="KW-0812">Transmembrane</keyword>
<feature type="transmembrane region" description="Helical" evidence="2">
    <location>
        <begin position="28"/>
        <end position="51"/>
    </location>
</feature>
<keyword evidence="2" id="KW-0472">Membrane</keyword>
<protein>
    <recommendedName>
        <fullName evidence="3">Pyrrolo-quinoline quinone repeat domain-containing protein</fullName>
    </recommendedName>
</protein>
<evidence type="ECO:0000313" key="5">
    <source>
        <dbReference type="Proteomes" id="UP000182486"/>
    </source>
</evidence>
<organism evidence="4 5">
    <name type="scientific">Couchioplanes caeruleus subsp. caeruleus</name>
    <dbReference type="NCBI Taxonomy" id="56427"/>
    <lineage>
        <taxon>Bacteria</taxon>
        <taxon>Bacillati</taxon>
        <taxon>Actinomycetota</taxon>
        <taxon>Actinomycetes</taxon>
        <taxon>Micromonosporales</taxon>
        <taxon>Micromonosporaceae</taxon>
        <taxon>Couchioplanes</taxon>
    </lineage>
</organism>
<evidence type="ECO:0000256" key="2">
    <source>
        <dbReference type="SAM" id="Phobius"/>
    </source>
</evidence>
<dbReference type="SUPFAM" id="SSF50998">
    <property type="entry name" value="Quinoprotein alcohol dehydrogenase-like"/>
    <property type="match status" value="1"/>
</dbReference>
<dbReference type="Pfam" id="PF13360">
    <property type="entry name" value="PQQ_2"/>
    <property type="match status" value="1"/>
</dbReference>
<dbReference type="Proteomes" id="UP000182486">
    <property type="component" value="Unassembled WGS sequence"/>
</dbReference>
<dbReference type="AlphaFoldDB" id="A0A1K0FGS8"/>
<sequence length="445" mass="46765">MALIELGAETPAQPEGTTPPPAYVYRRLGLLLAAVLALALGGAAPATAGMWRHLGDVPLARATDYLVSGGRVYVLDAADDQAPRIAAWATDPVRQLWNVPGPPGDEAEPYFLSAVSDGVVLLRSGRTTAFLDAETGAPRWRSPTLVQPLGDRTGLVQEERFRPGTEYDPDSGAPGPLYGTTGEVLHTEPALSTSLSRVDLATGRRHWTVSEPGSISATATGGPHGEIVVLSAGRLAVRASATGAVLREREMPRANDDKPSWFELGGEVVLVHHGAFGERGHVTAYAWDTLAPLWQHDQPEAQGNAASCSGLPCRHTGTGLVVLDPGTGATLWEAGSEADLLAFGAGTVLHLESRARLLRTLDRRTGRPEIDLTPWGGSVPLPDGDAYLLTRQEPDGATVVGLLRAGAATVRQLGRLTGGVDRCRADATHVGCEVPGGVAIYRFGP</sequence>
<evidence type="ECO:0000313" key="4">
    <source>
        <dbReference type="EMBL" id="OJF12041.1"/>
    </source>
</evidence>
<accession>A0A1K0FGS8</accession>
<dbReference type="RefSeq" id="WP_071807394.1">
    <property type="nucleotide sequence ID" value="NZ_MEIA01000246.1"/>
</dbReference>
<reference evidence="4 5" key="1">
    <citation type="submission" date="2016-09" db="EMBL/GenBank/DDBJ databases">
        <title>Couchioplanes caeruleus draft genome sequence.</title>
        <authorList>
            <person name="Sheehan J."/>
            <person name="Caffrey P."/>
        </authorList>
    </citation>
    <scope>NUCLEOTIDE SEQUENCE [LARGE SCALE GENOMIC DNA]</scope>
    <source>
        <strain evidence="4 5">DSM 43634</strain>
    </source>
</reference>
<feature type="domain" description="Pyrrolo-quinoline quinone repeat" evidence="3">
    <location>
        <begin position="194"/>
        <end position="334"/>
    </location>
</feature>
<dbReference type="InterPro" id="IPR002372">
    <property type="entry name" value="PQQ_rpt_dom"/>
</dbReference>
<dbReference type="Gene3D" id="2.130.10.10">
    <property type="entry name" value="YVTN repeat-like/Quinoprotein amine dehydrogenase"/>
    <property type="match status" value="2"/>
</dbReference>
<keyword evidence="5" id="KW-1185">Reference proteome</keyword>
<name>A0A1K0FGS8_9ACTN</name>
<evidence type="ECO:0000256" key="1">
    <source>
        <dbReference type="SAM" id="MobiDB-lite"/>
    </source>
</evidence>